<evidence type="ECO:0000313" key="2">
    <source>
        <dbReference type="Proteomes" id="UP000277191"/>
    </source>
</evidence>
<dbReference type="EMBL" id="CP034547">
    <property type="protein sequence ID" value="AZQ54372.1"/>
    <property type="molecule type" value="Genomic_DNA"/>
</dbReference>
<dbReference type="Proteomes" id="UP000277191">
    <property type="component" value="Chromosome 3"/>
</dbReference>
<reference evidence="1 2" key="1">
    <citation type="submission" date="2018-12" db="EMBL/GenBank/DDBJ databases">
        <title>Cadmium resistance mechanism in endophytic bacteria Burkholderia cenocepacia YG-3.</title>
        <authorList>
            <person name="Zhang X."/>
            <person name="Wang X."/>
            <person name="Zhu Y."/>
        </authorList>
    </citation>
    <scope>NUCLEOTIDE SEQUENCE [LARGE SCALE GENOMIC DNA]</scope>
    <source>
        <strain evidence="1 2">YG-3</strain>
    </source>
</reference>
<accession>A0A3S9NF40</accession>
<sequence>MILDRPRPYAAAHYVVKRREATEIDAWTHEKGAGRRPAFPELWNSAPRCLADGFRLRGRRRELEEMLEFGRGKSELSAVPSRSNAAVAQEILPGAVRNDMR</sequence>
<proteinExistence type="predicted"/>
<gene>
    <name evidence="1" type="ORF">D5R55_25980</name>
</gene>
<organism evidence="1 2">
    <name type="scientific">Burkholderia cenocepacia</name>
    <dbReference type="NCBI Taxonomy" id="95486"/>
    <lineage>
        <taxon>Bacteria</taxon>
        <taxon>Pseudomonadati</taxon>
        <taxon>Pseudomonadota</taxon>
        <taxon>Betaproteobacteria</taxon>
        <taxon>Burkholderiales</taxon>
        <taxon>Burkholderiaceae</taxon>
        <taxon>Burkholderia</taxon>
        <taxon>Burkholderia cepacia complex</taxon>
    </lineage>
</organism>
<dbReference type="RefSeq" id="WP_126367093.1">
    <property type="nucleotide sequence ID" value="NZ_CP034547.1"/>
</dbReference>
<dbReference type="AlphaFoldDB" id="A0A3S9NF40"/>
<evidence type="ECO:0000313" key="1">
    <source>
        <dbReference type="EMBL" id="AZQ54372.1"/>
    </source>
</evidence>
<protein>
    <submittedName>
        <fullName evidence="1">Uncharacterized protein</fullName>
    </submittedName>
</protein>
<name>A0A3S9NF40_9BURK</name>